<evidence type="ECO:0000256" key="7">
    <source>
        <dbReference type="ARBA" id="ARBA00061580"/>
    </source>
</evidence>
<dbReference type="Gene3D" id="1.10.1370.30">
    <property type="match status" value="1"/>
</dbReference>
<dbReference type="InterPro" id="IPR001333">
    <property type="entry name" value="Peptidase_M32_Taq"/>
</dbReference>
<evidence type="ECO:0000256" key="6">
    <source>
        <dbReference type="ARBA" id="ARBA00052755"/>
    </source>
</evidence>
<dbReference type="GO" id="GO:0006508">
    <property type="term" value="P:proteolysis"/>
    <property type="evidence" value="ECO:0007669"/>
    <property type="project" value="UniProtKB-UniRule"/>
</dbReference>
<evidence type="ECO:0000256" key="3">
    <source>
        <dbReference type="ARBA" id="ARBA00022723"/>
    </source>
</evidence>
<sequence>MKEGIIMKKINELKEYVRNIDRLEYTYNLVSYDNMIFMPKKALEQRSEVLGYLSTEIFKLRTSDKIKEFIDYFDPIMDTLNDLDKAIIKNIKKNYNQIKNIPEDKYREFMMSAPISEAAWEEAKEKNDFSIYEPHLEKMVKFSREFAEYYGYEDNKYDALLNIYEPGMTVKKLDKIFGELRDGILEILEYIQKSNKFIKRDLLKGKFSIEKQRELSKELLKLIKFDMKAGRLDESMHPFTTNFWNKDVRVTTHYYEEDLMSNIFSVIHEGGHGLYEQHIADELVGTGLGTGVSMGIHESQSRFYENIVGRSNEFLSVILSLIKNKFPEFKDVNLDEFYEAVNYVEPSLIRTEADELTYSLHIIIRYEIEKLLINGEIEVKDLPKIWNEKYVEYLGVEPKNDSEGVLQDVHWSDGSFGYFPSYALGNLYGGQLLSALLKENENAIIDLKNGNISFIDEWLKEKIHKYGCIYEPEELIINATGEKLLTKYYLEYLKKKYMKIY</sequence>
<dbReference type="PANTHER" id="PTHR34217">
    <property type="entry name" value="METAL-DEPENDENT CARBOXYPEPTIDASE"/>
    <property type="match status" value="1"/>
</dbReference>
<keyword evidence="3 8" id="KW-0479">Metal-binding</keyword>
<gene>
    <name evidence="11" type="ORF">CQ394_20855</name>
</gene>
<evidence type="ECO:0000256" key="4">
    <source>
        <dbReference type="ARBA" id="ARBA00022801"/>
    </source>
</evidence>
<comment type="similarity">
    <text evidence="7 8">Belongs to the peptidase M32 family.</text>
</comment>
<evidence type="ECO:0000256" key="9">
    <source>
        <dbReference type="PIRSR" id="PIRSR006615-1"/>
    </source>
</evidence>
<keyword evidence="2 8" id="KW-0645">Protease</keyword>
<evidence type="ECO:0000256" key="2">
    <source>
        <dbReference type="ARBA" id="ARBA00022670"/>
    </source>
</evidence>
<feature type="binding site" evidence="9">
    <location>
        <position position="298"/>
    </location>
    <ligand>
        <name>Zn(2+)</name>
        <dbReference type="ChEBI" id="CHEBI:29105"/>
        <note>catalytic</note>
    </ligand>
</feature>
<comment type="caution">
    <text evidence="11">The sequence shown here is derived from an EMBL/GenBank/DDBJ whole genome shotgun (WGS) entry which is preliminary data.</text>
</comment>
<evidence type="ECO:0000313" key="11">
    <source>
        <dbReference type="EMBL" id="PEG28910.1"/>
    </source>
</evidence>
<proteinExistence type="inferred from homology"/>
<evidence type="ECO:0000256" key="5">
    <source>
        <dbReference type="ARBA" id="ARBA00023049"/>
    </source>
</evidence>
<evidence type="ECO:0000256" key="10">
    <source>
        <dbReference type="PIRSR" id="PIRSR006615-2"/>
    </source>
</evidence>
<dbReference type="PANTHER" id="PTHR34217:SF1">
    <property type="entry name" value="CARBOXYPEPTIDASE 1"/>
    <property type="match status" value="1"/>
</dbReference>
<feature type="binding site" evidence="9">
    <location>
        <position position="268"/>
    </location>
    <ligand>
        <name>Zn(2+)</name>
        <dbReference type="ChEBI" id="CHEBI:29105"/>
        <note>catalytic</note>
    </ligand>
</feature>
<name>A0A2A7MBF3_9CLOT</name>
<comment type="function">
    <text evidence="8">Broad specificity carboxypetidase that releases amino acids sequentially from the C-terminus, including neutral, aromatic, polar and basic residues.</text>
</comment>
<protein>
    <recommendedName>
        <fullName evidence="8">Metal-dependent carboxypeptidase</fullName>
        <ecNumber evidence="8">3.4.17.19</ecNumber>
    </recommendedName>
</protein>
<keyword evidence="12" id="KW-1185">Reference proteome</keyword>
<feature type="active site" description="Proton donor/acceptor" evidence="10">
    <location>
        <position position="269"/>
    </location>
</feature>
<evidence type="ECO:0000313" key="12">
    <source>
        <dbReference type="Proteomes" id="UP000220840"/>
    </source>
</evidence>
<keyword evidence="9" id="KW-0862">Zinc</keyword>
<reference evidence="11 12" key="1">
    <citation type="submission" date="2017-10" db="EMBL/GenBank/DDBJ databases">
        <title>Effective Description of Clostridium neonatale sp. nov. linked to necrotizing enterocolitis in neonates and a clarification of species assignable to the genus Clostridium (Prazmowski 1880) emend. Lawson and Rainey 2016.</title>
        <authorList>
            <person name="Bernard K."/>
            <person name="Burdz T."/>
            <person name="Wiebe D."/>
            <person name="Balcewich B."/>
            <person name="Alfa M."/>
            <person name="Bernier A.-M."/>
        </authorList>
    </citation>
    <scope>NUCLEOTIDE SEQUENCE [LARGE SCALE GENOMIC DNA]</scope>
    <source>
        <strain evidence="11 12">LCDC99A005</strain>
    </source>
</reference>
<accession>A0A2A7MBF3</accession>
<comment type="cofactor">
    <cofactor evidence="9">
        <name>Zn(2+)</name>
        <dbReference type="ChEBI" id="CHEBI:29105"/>
    </cofactor>
    <text evidence="9">Binds 1 zinc ion per subunit.</text>
</comment>
<dbReference type="GO" id="GO:0004181">
    <property type="term" value="F:metallocarboxypeptidase activity"/>
    <property type="evidence" value="ECO:0007669"/>
    <property type="project" value="UniProtKB-UniRule"/>
</dbReference>
<dbReference type="PROSITE" id="PS52034">
    <property type="entry name" value="PEPTIDASE_M32"/>
    <property type="match status" value="1"/>
</dbReference>
<dbReference type="EMBL" id="PDCJ01000007">
    <property type="protein sequence ID" value="PEG28910.1"/>
    <property type="molecule type" value="Genomic_DNA"/>
</dbReference>
<dbReference type="PIRSF" id="PIRSF006615">
    <property type="entry name" value="Zn_crbxpep_Taq"/>
    <property type="match status" value="1"/>
</dbReference>
<dbReference type="SUPFAM" id="SSF55486">
    <property type="entry name" value="Metalloproteases ('zincins'), catalytic domain"/>
    <property type="match status" value="1"/>
</dbReference>
<organism evidence="11 12">
    <name type="scientific">Clostridium neonatale</name>
    <dbReference type="NCBI Taxonomy" id="137838"/>
    <lineage>
        <taxon>Bacteria</taxon>
        <taxon>Bacillati</taxon>
        <taxon>Bacillota</taxon>
        <taxon>Clostridia</taxon>
        <taxon>Eubacteriales</taxon>
        <taxon>Clostridiaceae</taxon>
        <taxon>Clostridium</taxon>
    </lineage>
</organism>
<dbReference type="CDD" id="cd06460">
    <property type="entry name" value="M32_Taq"/>
    <property type="match status" value="1"/>
</dbReference>
<dbReference type="GO" id="GO:0008270">
    <property type="term" value="F:zinc ion binding"/>
    <property type="evidence" value="ECO:0007669"/>
    <property type="project" value="UniProtKB-ARBA"/>
</dbReference>
<evidence type="ECO:0000256" key="8">
    <source>
        <dbReference type="PIRNR" id="PIRNR006615"/>
    </source>
</evidence>
<dbReference type="Pfam" id="PF02074">
    <property type="entry name" value="Peptidase_M32"/>
    <property type="match status" value="1"/>
</dbReference>
<dbReference type="AlphaFoldDB" id="A0A2A7MBF3"/>
<dbReference type="Proteomes" id="UP000220840">
    <property type="component" value="Unassembled WGS sequence"/>
</dbReference>
<dbReference type="PRINTS" id="PR00998">
    <property type="entry name" value="CRBOXYPTASET"/>
</dbReference>
<keyword evidence="4 8" id="KW-0378">Hydrolase</keyword>
<feature type="binding site" evidence="9">
    <location>
        <position position="272"/>
    </location>
    <ligand>
        <name>Zn(2+)</name>
        <dbReference type="ChEBI" id="CHEBI:29105"/>
        <note>catalytic</note>
    </ligand>
</feature>
<dbReference type="EC" id="3.4.17.19" evidence="8"/>
<evidence type="ECO:0000256" key="1">
    <source>
        <dbReference type="ARBA" id="ARBA00022645"/>
    </source>
</evidence>
<dbReference type="FunFam" id="1.10.1370.30:FF:000003">
    <property type="entry name" value="Thermostable carboxypeptidase 1"/>
    <property type="match status" value="1"/>
</dbReference>
<dbReference type="STRING" id="137838.GCA_001458595_00028"/>
<keyword evidence="1 8" id="KW-0121">Carboxypeptidase</keyword>
<dbReference type="OrthoDB" id="9772308at2"/>
<comment type="catalytic activity">
    <reaction evidence="6 8">
        <text>Release of a C-terminal amino acid with broad specificity, except for -Pro.</text>
        <dbReference type="EC" id="3.4.17.19"/>
    </reaction>
</comment>
<keyword evidence="5 8" id="KW-0482">Metalloprotease</keyword>